<evidence type="ECO:0000313" key="9">
    <source>
        <dbReference type="Proteomes" id="UP000550736"/>
    </source>
</evidence>
<name>A0A7Z7YV93_STACP</name>
<dbReference type="InterPro" id="IPR011330">
    <property type="entry name" value="Glyco_hydro/deAcase_b/a-brl"/>
</dbReference>
<comment type="caution">
    <text evidence="6">The sequence shown here is derived from an EMBL/GenBank/DDBJ whole genome shotgun (WGS) entry which is preliminary data.</text>
</comment>
<evidence type="ECO:0000313" key="5">
    <source>
        <dbReference type="EMBL" id="NMK96980.1"/>
    </source>
</evidence>
<dbReference type="Proteomes" id="UP000291949">
    <property type="component" value="Unassembled WGS sequence"/>
</dbReference>
<dbReference type="EMBL" id="JABBMI010000034">
    <property type="protein sequence ID" value="NMK53717.1"/>
    <property type="molecule type" value="Genomic_DNA"/>
</dbReference>
<keyword evidence="2" id="KW-0732">Signal</keyword>
<feature type="domain" description="NodB homology" evidence="3">
    <location>
        <begin position="235"/>
        <end position="299"/>
    </location>
</feature>
<dbReference type="GO" id="GO:0016810">
    <property type="term" value="F:hydrolase activity, acting on carbon-nitrogen (but not peptide) bonds"/>
    <property type="evidence" value="ECO:0007669"/>
    <property type="project" value="InterPro"/>
</dbReference>
<dbReference type="Proteomes" id="UP000550736">
    <property type="component" value="Unassembled WGS sequence"/>
</dbReference>
<keyword evidence="8" id="KW-1185">Reference proteome</keyword>
<comment type="subcellular location">
    <subcellularLocation>
        <location evidence="1">Secreted</location>
    </subcellularLocation>
</comment>
<dbReference type="Proteomes" id="UP000538955">
    <property type="component" value="Unassembled WGS sequence"/>
</dbReference>
<organism evidence="6 7">
    <name type="scientific">Staphylococcus capitis</name>
    <dbReference type="NCBI Taxonomy" id="29388"/>
    <lineage>
        <taxon>Bacteria</taxon>
        <taxon>Bacillati</taxon>
        <taxon>Bacillota</taxon>
        <taxon>Bacilli</taxon>
        <taxon>Bacillales</taxon>
        <taxon>Staphylococcaceae</taxon>
        <taxon>Staphylococcus</taxon>
    </lineage>
</organism>
<evidence type="ECO:0000259" key="3">
    <source>
        <dbReference type="Pfam" id="PF01522"/>
    </source>
</evidence>
<evidence type="ECO:0000313" key="6">
    <source>
        <dbReference type="EMBL" id="TBW76963.1"/>
    </source>
</evidence>
<evidence type="ECO:0000256" key="2">
    <source>
        <dbReference type="ARBA" id="ARBA00022729"/>
    </source>
</evidence>
<protein>
    <submittedName>
        <fullName evidence="4 6">Polysaccharide deacetylase</fullName>
    </submittedName>
</protein>
<dbReference type="PANTHER" id="PTHR34216">
    <property type="match status" value="1"/>
</dbReference>
<dbReference type="AlphaFoldDB" id="A0A7Z7YV93"/>
<dbReference type="GO" id="GO:0005576">
    <property type="term" value="C:extracellular region"/>
    <property type="evidence" value="ECO:0007669"/>
    <property type="project" value="UniProtKB-SubCell"/>
</dbReference>
<gene>
    <name evidence="6" type="ORF">EQ811_08885</name>
    <name evidence="5" type="ORF">HHM13_02540</name>
    <name evidence="4" type="ORF">HHM24_02985</name>
</gene>
<accession>A0A7Z7YV93</accession>
<evidence type="ECO:0000313" key="4">
    <source>
        <dbReference type="EMBL" id="NMK53717.1"/>
    </source>
</evidence>
<dbReference type="PANTHER" id="PTHR34216:SF3">
    <property type="entry name" value="POLY-BETA-1,6-N-ACETYL-D-GLUCOSAMINE N-DEACETYLASE"/>
    <property type="match status" value="1"/>
</dbReference>
<dbReference type="EMBL" id="SCHC01000002">
    <property type="protein sequence ID" value="TBW76963.1"/>
    <property type="molecule type" value="Genomic_DNA"/>
</dbReference>
<evidence type="ECO:0000313" key="8">
    <source>
        <dbReference type="Proteomes" id="UP000538955"/>
    </source>
</evidence>
<reference evidence="8 9" key="2">
    <citation type="submission" date="2020-04" db="EMBL/GenBank/DDBJ databases">
        <title>The Epidemiology and Molecular Characteristics of Linezolid-Resistant Staphylococcus capitis in Huashan Hospital, Shanghai.</title>
        <authorList>
            <person name="Ding L."/>
            <person name="Li P."/>
            <person name="Yang Y."/>
            <person name="Lin D."/>
            <person name="Xu X."/>
        </authorList>
    </citation>
    <scope>NUCLEOTIDE SEQUENCE [LARGE SCALE GENOMIC DNA]</scope>
    <source>
        <strain evidence="5 9">12-86</strain>
        <strain evidence="4 8">17-84</strain>
    </source>
</reference>
<reference evidence="6 7" key="1">
    <citation type="journal article" date="2019" name="Sci. Transl. Med.">
        <title>Quorum sensing between bacterial species on the skin protects against epidermal injury in atopic dermatitis.</title>
        <authorList>
            <person name="Williams M.R."/>
        </authorList>
    </citation>
    <scope>NUCLEOTIDE SEQUENCE [LARGE SCALE GENOMIC DNA]</scope>
    <source>
        <strain evidence="6 7">H8</strain>
    </source>
</reference>
<dbReference type="SUPFAM" id="SSF88713">
    <property type="entry name" value="Glycoside hydrolase/deacetylase"/>
    <property type="match status" value="1"/>
</dbReference>
<evidence type="ECO:0000256" key="1">
    <source>
        <dbReference type="ARBA" id="ARBA00004613"/>
    </source>
</evidence>
<dbReference type="InterPro" id="IPR051398">
    <property type="entry name" value="Polysacch_Deacetylase"/>
</dbReference>
<proteinExistence type="predicted"/>
<dbReference type="EMBL" id="JABBLX010000003">
    <property type="protein sequence ID" value="NMK96980.1"/>
    <property type="molecule type" value="Genomic_DNA"/>
</dbReference>
<dbReference type="GO" id="GO:0005975">
    <property type="term" value="P:carbohydrate metabolic process"/>
    <property type="evidence" value="ECO:0007669"/>
    <property type="project" value="InterPro"/>
</dbReference>
<sequence>MRKTLYLFFVSIVLMVFILEGCSKQKDSHTEDSENENMYASHQSKMTKDWQTYDGEIYHIFYHPLITDAKVAFSGSPQEAKGNNDWMITANEFKKSLEELHKRNYILIDPHDAYDLKAKTINKKKLKLPKGKKPLILSIDDMNYYEYMRGKGYADRLVLDKNKHVVSETKQKNGKVTHSKDDDIVPILNDFVKKHPDFSLNGQKGVVALTGYNGVLGYRTNETDSKHYKDRKAKATEVADAMKRDGWTFASHSYGHINFEQSSYEGIVKDTKRWEKEVTPIIGKTDLFIFPHGAQDRDTPAYNYLIKEGHFKYLAGVGPNNFTDVEPDNVYQDRVAVDGLNLYDFKDKLKPFMNPEKVYDKQDRSYFKGNKDYQQE</sequence>
<evidence type="ECO:0000313" key="7">
    <source>
        <dbReference type="Proteomes" id="UP000291949"/>
    </source>
</evidence>
<dbReference type="Pfam" id="PF01522">
    <property type="entry name" value="Polysacc_deac_1"/>
    <property type="match status" value="1"/>
</dbReference>
<dbReference type="InterPro" id="IPR002509">
    <property type="entry name" value="NODB_dom"/>
</dbReference>
<dbReference type="Gene3D" id="3.20.20.370">
    <property type="entry name" value="Glycoside hydrolase/deacetylase"/>
    <property type="match status" value="1"/>
</dbReference>